<reference evidence="1 2" key="2">
    <citation type="submission" date="2019-09" db="EMBL/GenBank/DDBJ databases">
        <title>Complete Genome Sequence and Methylome Analysis of free living Spirochaetas.</title>
        <authorList>
            <person name="Leshcheva N."/>
            <person name="Mikheeva N."/>
        </authorList>
    </citation>
    <scope>NUCLEOTIDE SEQUENCE [LARGE SCALE GENOMIC DNA]</scope>
    <source>
        <strain evidence="1 2">P</strain>
    </source>
</reference>
<dbReference type="RefSeq" id="WP_149568834.1">
    <property type="nucleotide sequence ID" value="NZ_CP035807.1"/>
</dbReference>
<gene>
    <name evidence="1" type="ORF">EW093_13035</name>
</gene>
<protein>
    <submittedName>
        <fullName evidence="1">Uncharacterized protein</fullName>
    </submittedName>
</protein>
<dbReference type="KEGG" id="sper:EW093_13035"/>
<accession>A0A5C1QE01</accession>
<dbReference type="EMBL" id="CP035807">
    <property type="protein sequence ID" value="QEN05598.1"/>
    <property type="molecule type" value="Genomic_DNA"/>
</dbReference>
<dbReference type="Proteomes" id="UP000323824">
    <property type="component" value="Chromosome"/>
</dbReference>
<organism evidence="1 2">
    <name type="scientific">Thiospirochaeta perfilievii</name>
    <dbReference type="NCBI Taxonomy" id="252967"/>
    <lineage>
        <taxon>Bacteria</taxon>
        <taxon>Pseudomonadati</taxon>
        <taxon>Spirochaetota</taxon>
        <taxon>Spirochaetia</taxon>
        <taxon>Spirochaetales</taxon>
        <taxon>Spirochaetaceae</taxon>
        <taxon>Thiospirochaeta</taxon>
    </lineage>
</organism>
<reference evidence="1 2" key="1">
    <citation type="submission" date="2019-02" db="EMBL/GenBank/DDBJ databases">
        <authorList>
            <person name="Fomenkov A."/>
            <person name="Dubinina G."/>
            <person name="Grabovich M."/>
            <person name="Vincze T."/>
            <person name="Roberts R.J."/>
        </authorList>
    </citation>
    <scope>NUCLEOTIDE SEQUENCE [LARGE SCALE GENOMIC DNA]</scope>
    <source>
        <strain evidence="1 2">P</strain>
    </source>
</reference>
<keyword evidence="2" id="KW-1185">Reference proteome</keyword>
<evidence type="ECO:0000313" key="1">
    <source>
        <dbReference type="EMBL" id="QEN05598.1"/>
    </source>
</evidence>
<proteinExistence type="predicted"/>
<name>A0A5C1QE01_9SPIO</name>
<dbReference type="AlphaFoldDB" id="A0A5C1QE01"/>
<sequence>MSLTTLASIISGKTTNYASFRDIEIRSEDGSVKVYDLFQFTRYANKKHNPFLKPNEYAAWLTTIATLGVLGSQIADYIQ</sequence>
<evidence type="ECO:0000313" key="2">
    <source>
        <dbReference type="Proteomes" id="UP000323824"/>
    </source>
</evidence>
<dbReference type="OrthoDB" id="354707at2"/>